<dbReference type="Proteomes" id="UP000182063">
    <property type="component" value="Chromosome"/>
</dbReference>
<dbReference type="Pfam" id="PF00106">
    <property type="entry name" value="adh_short"/>
    <property type="match status" value="1"/>
</dbReference>
<organism evidence="4 5">
    <name type="scientific">Tardibacter chloracetimidivorans</name>
    <dbReference type="NCBI Taxonomy" id="1921510"/>
    <lineage>
        <taxon>Bacteria</taxon>
        <taxon>Pseudomonadati</taxon>
        <taxon>Pseudomonadota</taxon>
        <taxon>Alphaproteobacteria</taxon>
        <taxon>Sphingomonadales</taxon>
        <taxon>Sphingomonadaceae</taxon>
        <taxon>Tardibacter</taxon>
    </lineage>
</organism>
<dbReference type="FunFam" id="3.40.50.720:FF:000047">
    <property type="entry name" value="NADP-dependent L-serine/L-allo-threonine dehydrogenase"/>
    <property type="match status" value="1"/>
</dbReference>
<proteinExistence type="inferred from homology"/>
<dbReference type="InterPro" id="IPR036291">
    <property type="entry name" value="NAD(P)-bd_dom_sf"/>
</dbReference>
<keyword evidence="5" id="KW-1185">Reference proteome</keyword>
<dbReference type="PRINTS" id="PR00081">
    <property type="entry name" value="GDHRDH"/>
</dbReference>
<dbReference type="GO" id="GO:0016616">
    <property type="term" value="F:oxidoreductase activity, acting on the CH-OH group of donors, NAD or NADP as acceptor"/>
    <property type="evidence" value="ECO:0007669"/>
    <property type="project" value="UniProtKB-ARBA"/>
</dbReference>
<name>A0A1L3ZXI0_9SPHN</name>
<dbReference type="PANTHER" id="PTHR42901">
    <property type="entry name" value="ALCOHOL DEHYDROGENASE"/>
    <property type="match status" value="1"/>
</dbReference>
<gene>
    <name evidence="4" type="ORF">BSL82_14285</name>
</gene>
<dbReference type="KEGG" id="sphj:BSL82_14285"/>
<dbReference type="EMBL" id="CP018221">
    <property type="protein sequence ID" value="API60315.1"/>
    <property type="molecule type" value="Genomic_DNA"/>
</dbReference>
<dbReference type="PANTHER" id="PTHR42901:SF1">
    <property type="entry name" value="ALCOHOL DEHYDROGENASE"/>
    <property type="match status" value="1"/>
</dbReference>
<evidence type="ECO:0000256" key="3">
    <source>
        <dbReference type="RuleBase" id="RU000363"/>
    </source>
</evidence>
<evidence type="ECO:0000313" key="5">
    <source>
        <dbReference type="Proteomes" id="UP000182063"/>
    </source>
</evidence>
<dbReference type="RefSeq" id="WP_072598011.1">
    <property type="nucleotide sequence ID" value="NZ_CP018221.1"/>
</dbReference>
<dbReference type="STRING" id="1921510.BSL82_14285"/>
<dbReference type="AlphaFoldDB" id="A0A1L3ZXI0"/>
<dbReference type="InterPro" id="IPR020904">
    <property type="entry name" value="Sc_DH/Rdtase_CS"/>
</dbReference>
<evidence type="ECO:0000313" key="4">
    <source>
        <dbReference type="EMBL" id="API60315.1"/>
    </source>
</evidence>
<evidence type="ECO:0000256" key="2">
    <source>
        <dbReference type="ARBA" id="ARBA00023002"/>
    </source>
</evidence>
<accession>A0A1L3ZXI0</accession>
<evidence type="ECO:0000256" key="1">
    <source>
        <dbReference type="ARBA" id="ARBA00006484"/>
    </source>
</evidence>
<dbReference type="InterPro" id="IPR002347">
    <property type="entry name" value="SDR_fam"/>
</dbReference>
<comment type="similarity">
    <text evidence="1 3">Belongs to the short-chain dehydrogenases/reductases (SDR) family.</text>
</comment>
<dbReference type="PRINTS" id="PR00080">
    <property type="entry name" value="SDRFAMILY"/>
</dbReference>
<protein>
    <submittedName>
        <fullName evidence="4">NADP-dependent 3-hydroxy acid dehydrogenase</fullName>
    </submittedName>
</protein>
<dbReference type="PROSITE" id="PS00061">
    <property type="entry name" value="ADH_SHORT"/>
    <property type="match status" value="1"/>
</dbReference>
<reference evidence="5" key="1">
    <citation type="submission" date="2016-11" db="EMBL/GenBank/DDBJ databases">
        <title>Complete Genome Sequence of alachlor-degrading Sphingomonas sp. strain JJ-A5.</title>
        <authorList>
            <person name="Lee H."/>
            <person name="Ka J.-O."/>
        </authorList>
    </citation>
    <scope>NUCLEOTIDE SEQUENCE [LARGE SCALE GENOMIC DNA]</scope>
    <source>
        <strain evidence="5">JJ-A5</strain>
    </source>
</reference>
<keyword evidence="2" id="KW-0560">Oxidoreductase</keyword>
<dbReference type="OrthoDB" id="658698at2"/>
<sequence>MSVRTRTALITGATAGIGEAAARKFVGAGWRVIAAGRRADRLEALADSLGRDSVHPLSLDIRDANQIAKGVASLPAQFRDIDLLINNAGLALPDAPSPAAELDQWKTMIDTNITGLVSLTHALLPGLIARRGAIINISSAAANYPYAAGHVYGGTKAFVRQFSLCLRSDLHGKGVRVTSIEPGLVETEFMLVRYLQDENAADAVYRHASALKPEDLADTLHWVAEQPPHVNINSLEIMPTSQSFAGFRIARGEDA</sequence>
<dbReference type="SUPFAM" id="SSF51735">
    <property type="entry name" value="NAD(P)-binding Rossmann-fold domains"/>
    <property type="match status" value="1"/>
</dbReference>
<dbReference type="Gene3D" id="3.40.50.720">
    <property type="entry name" value="NAD(P)-binding Rossmann-like Domain"/>
    <property type="match status" value="1"/>
</dbReference>